<reference evidence="1" key="2">
    <citation type="submission" date="2015-06" db="UniProtKB">
        <authorList>
            <consortium name="EnsemblPlants"/>
        </authorList>
    </citation>
    <scope>IDENTIFICATION</scope>
    <source>
        <strain evidence="1">DM1-3 516 R44</strain>
    </source>
</reference>
<evidence type="ECO:0000313" key="2">
    <source>
        <dbReference type="Proteomes" id="UP000011115"/>
    </source>
</evidence>
<sequence length="67" mass="7107">MGVNYFLHFLKWVEAPPPVGGAGGLGWCAKHIKAIMNIGPAFLGVPKAVANILSAEGKDVAFIRFVI</sequence>
<name>M1AAG8_SOLTU</name>
<organism evidence="1 2">
    <name type="scientific">Solanum tuberosum</name>
    <name type="common">Potato</name>
    <dbReference type="NCBI Taxonomy" id="4113"/>
    <lineage>
        <taxon>Eukaryota</taxon>
        <taxon>Viridiplantae</taxon>
        <taxon>Streptophyta</taxon>
        <taxon>Embryophyta</taxon>
        <taxon>Tracheophyta</taxon>
        <taxon>Spermatophyta</taxon>
        <taxon>Magnoliopsida</taxon>
        <taxon>eudicotyledons</taxon>
        <taxon>Gunneridae</taxon>
        <taxon>Pentapetalae</taxon>
        <taxon>asterids</taxon>
        <taxon>lamiids</taxon>
        <taxon>Solanales</taxon>
        <taxon>Solanaceae</taxon>
        <taxon>Solanoideae</taxon>
        <taxon>Solaneae</taxon>
        <taxon>Solanum</taxon>
    </lineage>
</organism>
<reference evidence="2" key="1">
    <citation type="journal article" date="2011" name="Nature">
        <title>Genome sequence and analysis of the tuber crop potato.</title>
        <authorList>
            <consortium name="The Potato Genome Sequencing Consortium"/>
        </authorList>
    </citation>
    <scope>NUCLEOTIDE SEQUENCE [LARGE SCALE GENOMIC DNA]</scope>
    <source>
        <strain evidence="2">cv. DM1-3 516 R44</strain>
    </source>
</reference>
<dbReference type="InterPro" id="IPR029058">
    <property type="entry name" value="AB_hydrolase_fold"/>
</dbReference>
<dbReference type="Pfam" id="PF02450">
    <property type="entry name" value="LCAT"/>
    <property type="match status" value="1"/>
</dbReference>
<dbReference type="InterPro" id="IPR003386">
    <property type="entry name" value="LACT/PDAT_acylTrfase"/>
</dbReference>
<dbReference type="GO" id="GO:0006629">
    <property type="term" value="P:lipid metabolic process"/>
    <property type="evidence" value="ECO:0007669"/>
    <property type="project" value="InterPro"/>
</dbReference>
<dbReference type="Proteomes" id="UP000011115">
    <property type="component" value="Unassembled WGS sequence"/>
</dbReference>
<dbReference type="EnsemblPlants" id="PGSC0003DMT400018354">
    <property type="protein sequence ID" value="PGSC0003DMT400018354"/>
    <property type="gene ID" value="PGSC0003DMG400007127"/>
</dbReference>
<protein>
    <submittedName>
        <fullName evidence="1">Phosphatidylcholine-sterol acyltransferase</fullName>
    </submittedName>
</protein>
<keyword evidence="2" id="KW-1185">Reference proteome</keyword>
<dbReference type="Gene3D" id="3.40.50.1820">
    <property type="entry name" value="alpha/beta hydrolase"/>
    <property type="match status" value="1"/>
</dbReference>
<dbReference type="Gramene" id="PGSC0003DMT400018354">
    <property type="protein sequence ID" value="PGSC0003DMT400018354"/>
    <property type="gene ID" value="PGSC0003DMG400007127"/>
</dbReference>
<evidence type="ECO:0000313" key="1">
    <source>
        <dbReference type="EnsemblPlants" id="PGSC0003DMT400018354"/>
    </source>
</evidence>
<proteinExistence type="predicted"/>
<dbReference type="PANTHER" id="PTHR11440">
    <property type="entry name" value="LECITHIN-CHOLESTEROL ACYLTRANSFERASE-RELATED"/>
    <property type="match status" value="1"/>
</dbReference>
<dbReference type="HOGENOM" id="CLU_2817451_0_0_1"/>
<accession>M1AAG8</accession>
<dbReference type="AlphaFoldDB" id="M1AAG8"/>
<dbReference type="GO" id="GO:0008374">
    <property type="term" value="F:O-acyltransferase activity"/>
    <property type="evidence" value="ECO:0007669"/>
    <property type="project" value="InterPro"/>
</dbReference>